<dbReference type="Proteomes" id="UP000593758">
    <property type="component" value="Chromosome"/>
</dbReference>
<evidence type="ECO:0000313" key="4">
    <source>
        <dbReference type="EMBL" id="QOR71096.1"/>
    </source>
</evidence>
<feature type="compositionally biased region" description="Acidic residues" evidence="1">
    <location>
        <begin position="21"/>
        <end position="35"/>
    </location>
</feature>
<evidence type="ECO:0000256" key="2">
    <source>
        <dbReference type="SAM" id="Phobius"/>
    </source>
</evidence>
<dbReference type="RefSeq" id="WP_193497764.1">
    <property type="nucleotide sequence ID" value="NZ_CP063169.1"/>
</dbReference>
<organism evidence="4 5">
    <name type="scientific">Ruania alkalisoli</name>
    <dbReference type="NCBI Taxonomy" id="2779775"/>
    <lineage>
        <taxon>Bacteria</taxon>
        <taxon>Bacillati</taxon>
        <taxon>Actinomycetota</taxon>
        <taxon>Actinomycetes</taxon>
        <taxon>Micrococcales</taxon>
        <taxon>Ruaniaceae</taxon>
        <taxon>Ruania</taxon>
    </lineage>
</organism>
<proteinExistence type="predicted"/>
<dbReference type="InterPro" id="IPR009936">
    <property type="entry name" value="DUF1468"/>
</dbReference>
<dbReference type="KEGG" id="halt:IM660_01925"/>
<accession>A0A7M1SU42</accession>
<keyword evidence="5" id="KW-1185">Reference proteome</keyword>
<gene>
    <name evidence="4" type="ORF">IM660_01925</name>
</gene>
<keyword evidence="2" id="KW-0472">Membrane</keyword>
<dbReference type="AlphaFoldDB" id="A0A7M1SU42"/>
<feature type="transmembrane region" description="Helical" evidence="2">
    <location>
        <begin position="88"/>
        <end position="107"/>
    </location>
</feature>
<dbReference type="EMBL" id="CP063169">
    <property type="protein sequence ID" value="QOR71096.1"/>
    <property type="molecule type" value="Genomic_DNA"/>
</dbReference>
<protein>
    <submittedName>
        <fullName evidence="4">Tripartite tricarboxylate transporter TctB family protein</fullName>
    </submittedName>
</protein>
<sequence length="199" mass="21018">MNEATPRSAQVGDPPATSSAGDEDVPADAIEEPDELTSAGEEGEGGAWEPGKRWRIAALTALLLVGLVYLWQASLLPYGTMDQPGHGFYPRFAGALFVLPLIGVLVVEIRARTERSGSEGSWAKPLIVLMTVLAYFLVAPLLGHMASSVIVVGVVLRVVGTRPWWQILTIALGCAVGSHLLLATLLGLPLPAGRLGLTF</sequence>
<feature type="transmembrane region" description="Helical" evidence="2">
    <location>
        <begin position="56"/>
        <end position="76"/>
    </location>
</feature>
<name>A0A7M1SU42_9MICO</name>
<feature type="transmembrane region" description="Helical" evidence="2">
    <location>
        <begin position="127"/>
        <end position="158"/>
    </location>
</feature>
<dbReference type="Pfam" id="PF07331">
    <property type="entry name" value="TctB"/>
    <property type="match status" value="1"/>
</dbReference>
<keyword evidence="2" id="KW-1133">Transmembrane helix</keyword>
<evidence type="ECO:0000313" key="5">
    <source>
        <dbReference type="Proteomes" id="UP000593758"/>
    </source>
</evidence>
<feature type="region of interest" description="Disordered" evidence="1">
    <location>
        <begin position="1"/>
        <end position="48"/>
    </location>
</feature>
<reference evidence="4 5" key="1">
    <citation type="submission" date="2020-10" db="EMBL/GenBank/DDBJ databases">
        <title>Haloactinobacterium sp. RN3S43, a bacterium isolated from saline soil.</title>
        <authorList>
            <person name="Sun J.-Q."/>
        </authorList>
    </citation>
    <scope>NUCLEOTIDE SEQUENCE [LARGE SCALE GENOMIC DNA]</scope>
    <source>
        <strain evidence="4 5">RN3S43</strain>
    </source>
</reference>
<feature type="transmembrane region" description="Helical" evidence="2">
    <location>
        <begin position="164"/>
        <end position="188"/>
    </location>
</feature>
<feature type="domain" description="DUF1468" evidence="3">
    <location>
        <begin position="56"/>
        <end position="191"/>
    </location>
</feature>
<evidence type="ECO:0000259" key="3">
    <source>
        <dbReference type="Pfam" id="PF07331"/>
    </source>
</evidence>
<evidence type="ECO:0000256" key="1">
    <source>
        <dbReference type="SAM" id="MobiDB-lite"/>
    </source>
</evidence>
<keyword evidence="2" id="KW-0812">Transmembrane</keyword>